<evidence type="ECO:0000313" key="3">
    <source>
        <dbReference type="Proteomes" id="UP000018936"/>
    </source>
</evidence>
<sequence length="106" mass="12105">MSLVHPPVWSSVSTSVEKAYISRPHVGFHINAALFWELASVGGKRGSRETCCGSFSRLALLKEIKPSFQAAFPTWAFKREKERGREGGKEREREGGRERKEREKER</sequence>
<accession>V8PA04</accession>
<evidence type="ECO:0000313" key="2">
    <source>
        <dbReference type="EMBL" id="ETE71160.1"/>
    </source>
</evidence>
<protein>
    <submittedName>
        <fullName evidence="2">Uncharacterized protein</fullName>
    </submittedName>
</protein>
<evidence type="ECO:0000256" key="1">
    <source>
        <dbReference type="SAM" id="MobiDB-lite"/>
    </source>
</evidence>
<dbReference type="Proteomes" id="UP000018936">
    <property type="component" value="Unassembled WGS sequence"/>
</dbReference>
<feature type="non-terminal residue" evidence="2">
    <location>
        <position position="1"/>
    </location>
</feature>
<keyword evidence="3" id="KW-1185">Reference proteome</keyword>
<gene>
    <name evidence="2" type="ORF">L345_03022</name>
</gene>
<proteinExistence type="predicted"/>
<comment type="caution">
    <text evidence="2">The sequence shown here is derived from an EMBL/GenBank/DDBJ whole genome shotgun (WGS) entry which is preliminary data.</text>
</comment>
<organism evidence="2 3">
    <name type="scientific">Ophiophagus hannah</name>
    <name type="common">King cobra</name>
    <name type="synonym">Naja hannah</name>
    <dbReference type="NCBI Taxonomy" id="8665"/>
    <lineage>
        <taxon>Eukaryota</taxon>
        <taxon>Metazoa</taxon>
        <taxon>Chordata</taxon>
        <taxon>Craniata</taxon>
        <taxon>Vertebrata</taxon>
        <taxon>Euteleostomi</taxon>
        <taxon>Lepidosauria</taxon>
        <taxon>Squamata</taxon>
        <taxon>Bifurcata</taxon>
        <taxon>Unidentata</taxon>
        <taxon>Episquamata</taxon>
        <taxon>Toxicofera</taxon>
        <taxon>Serpentes</taxon>
        <taxon>Colubroidea</taxon>
        <taxon>Elapidae</taxon>
        <taxon>Elapinae</taxon>
        <taxon>Ophiophagus</taxon>
    </lineage>
</organism>
<reference evidence="2 3" key="1">
    <citation type="journal article" date="2013" name="Proc. Natl. Acad. Sci. U.S.A.">
        <title>The king cobra genome reveals dynamic gene evolution and adaptation in the snake venom system.</title>
        <authorList>
            <person name="Vonk F.J."/>
            <person name="Casewell N.R."/>
            <person name="Henkel C.V."/>
            <person name="Heimberg A.M."/>
            <person name="Jansen H.J."/>
            <person name="McCleary R.J."/>
            <person name="Kerkkamp H.M."/>
            <person name="Vos R.A."/>
            <person name="Guerreiro I."/>
            <person name="Calvete J.J."/>
            <person name="Wuster W."/>
            <person name="Woods A.E."/>
            <person name="Logan J.M."/>
            <person name="Harrison R.A."/>
            <person name="Castoe T.A."/>
            <person name="de Koning A.P."/>
            <person name="Pollock D.D."/>
            <person name="Yandell M."/>
            <person name="Calderon D."/>
            <person name="Renjifo C."/>
            <person name="Currier R.B."/>
            <person name="Salgado D."/>
            <person name="Pla D."/>
            <person name="Sanz L."/>
            <person name="Hyder A.S."/>
            <person name="Ribeiro J.M."/>
            <person name="Arntzen J.W."/>
            <person name="van den Thillart G.E."/>
            <person name="Boetzer M."/>
            <person name="Pirovano W."/>
            <person name="Dirks R.P."/>
            <person name="Spaink H.P."/>
            <person name="Duboule D."/>
            <person name="McGlinn E."/>
            <person name="Kini R.M."/>
            <person name="Richardson M.K."/>
        </authorList>
    </citation>
    <scope>NUCLEOTIDE SEQUENCE</scope>
    <source>
        <tissue evidence="2">Blood</tissue>
    </source>
</reference>
<dbReference type="EMBL" id="AZIM01000421">
    <property type="protein sequence ID" value="ETE71160.1"/>
    <property type="molecule type" value="Genomic_DNA"/>
</dbReference>
<dbReference type="AlphaFoldDB" id="V8PA04"/>
<name>V8PA04_OPHHA</name>
<feature type="region of interest" description="Disordered" evidence="1">
    <location>
        <begin position="79"/>
        <end position="106"/>
    </location>
</feature>